<accession>M6UCY8</accession>
<organism evidence="1 2">
    <name type="scientific">Leptospira noguchii serovar Autumnalis str. ZUN142</name>
    <dbReference type="NCBI Taxonomy" id="1085540"/>
    <lineage>
        <taxon>Bacteria</taxon>
        <taxon>Pseudomonadati</taxon>
        <taxon>Spirochaetota</taxon>
        <taxon>Spirochaetia</taxon>
        <taxon>Leptospirales</taxon>
        <taxon>Leptospiraceae</taxon>
        <taxon>Leptospira</taxon>
    </lineage>
</organism>
<dbReference type="EMBL" id="AHOP02000062">
    <property type="protein sequence ID" value="EMO38949.1"/>
    <property type="molecule type" value="Genomic_DNA"/>
</dbReference>
<name>M6UCY8_9LEPT</name>
<keyword evidence="1" id="KW-0449">Lipoprotein</keyword>
<dbReference type="RefSeq" id="WP_004421704.1">
    <property type="nucleotide sequence ID" value="NZ_AHOP02000062.1"/>
</dbReference>
<gene>
    <name evidence="1" type="ORF">LEP1GSC186_0206</name>
</gene>
<evidence type="ECO:0000313" key="2">
    <source>
        <dbReference type="Proteomes" id="UP000012153"/>
    </source>
</evidence>
<evidence type="ECO:0000313" key="1">
    <source>
        <dbReference type="EMBL" id="EMO38949.1"/>
    </source>
</evidence>
<comment type="caution">
    <text evidence="1">The sequence shown here is derived from an EMBL/GenBank/DDBJ whole genome shotgun (WGS) entry which is preliminary data.</text>
</comment>
<proteinExistence type="predicted"/>
<sequence length="251" mass="29296">MTFDFKKRIYFFMLFVCFVWGCDRFKDFFSKNKFGNEVNIDSVSENSLDRLYFAKYAEPCGRSVLEISETETGPFETVQPIGGNSPVKILNYDILVLSNFKVFGRKTGKVVNDGHCGEYPEFYVKKFEPWGMIRRCTAIGVEGFYRYMDYLPTHSYAAEDYSSSDSEIIRVSEETCSQKFTVCGEALKSTSLDSKDWKFKNKTLDLENGYEDHLYESVRFYPVTNCFEDEQLCCKLTQFKRIKMASGHRYR</sequence>
<dbReference type="AlphaFoldDB" id="M6UCY8"/>
<protein>
    <submittedName>
        <fullName evidence="1">Putative lipoprotein</fullName>
    </submittedName>
</protein>
<dbReference type="Proteomes" id="UP000012153">
    <property type="component" value="Unassembled WGS sequence"/>
</dbReference>
<reference evidence="1 2" key="1">
    <citation type="submission" date="2013-01" db="EMBL/GenBank/DDBJ databases">
        <authorList>
            <person name="Harkins D.M."/>
            <person name="Durkin A.S."/>
            <person name="Brinkac L.M."/>
            <person name="Haft D.H."/>
            <person name="Selengut J.D."/>
            <person name="Sanka R."/>
            <person name="DePew J."/>
            <person name="Purushe J."/>
            <person name="Matthias M.A."/>
            <person name="Vinetz J.M."/>
            <person name="Sutton G.G."/>
            <person name="Nierman W.C."/>
            <person name="Fouts D.E."/>
        </authorList>
    </citation>
    <scope>NUCLEOTIDE SEQUENCE [LARGE SCALE GENOMIC DNA]</scope>
    <source>
        <strain evidence="1 2">ZUN142</strain>
    </source>
</reference>